<keyword evidence="6 8" id="KW-0342">GTP-binding</keyword>
<dbReference type="Pfam" id="PF01926">
    <property type="entry name" value="MMR_HSR1"/>
    <property type="match status" value="2"/>
</dbReference>
<dbReference type="CDD" id="cd01895">
    <property type="entry name" value="EngA2"/>
    <property type="match status" value="1"/>
</dbReference>
<dbReference type="PANTHER" id="PTHR43834:SF6">
    <property type="entry name" value="GTPASE DER"/>
    <property type="match status" value="1"/>
</dbReference>
<dbReference type="FunFam" id="3.40.50.300:FF:000040">
    <property type="entry name" value="GTPase Der"/>
    <property type="match status" value="1"/>
</dbReference>
<feature type="compositionally biased region" description="Basic and acidic residues" evidence="11">
    <location>
        <begin position="199"/>
        <end position="209"/>
    </location>
</feature>
<comment type="subunit">
    <text evidence="8">Associates with the 50S ribosomal subunit.</text>
</comment>
<evidence type="ECO:0000256" key="6">
    <source>
        <dbReference type="ARBA" id="ARBA00023134"/>
    </source>
</evidence>
<dbReference type="NCBIfam" id="TIGR03594">
    <property type="entry name" value="GTPase_EngA"/>
    <property type="match status" value="1"/>
</dbReference>
<dbReference type="Pfam" id="PF14714">
    <property type="entry name" value="KH_dom-like"/>
    <property type="match status" value="1"/>
</dbReference>
<feature type="binding site" evidence="8">
    <location>
        <begin position="12"/>
        <end position="19"/>
    </location>
    <ligand>
        <name>GTP</name>
        <dbReference type="ChEBI" id="CHEBI:37565"/>
        <label>1</label>
    </ligand>
</feature>
<dbReference type="PRINTS" id="PR00326">
    <property type="entry name" value="GTP1OBG"/>
</dbReference>
<dbReference type="InterPro" id="IPR027417">
    <property type="entry name" value="P-loop_NTPase"/>
</dbReference>
<evidence type="ECO:0000256" key="3">
    <source>
        <dbReference type="ARBA" id="ARBA00022517"/>
    </source>
</evidence>
<evidence type="ECO:0000256" key="7">
    <source>
        <dbReference type="ARBA" id="ARBA00032345"/>
    </source>
</evidence>
<dbReference type="PANTHER" id="PTHR43834">
    <property type="entry name" value="GTPASE DER"/>
    <property type="match status" value="1"/>
</dbReference>
<dbReference type="InterPro" id="IPR005225">
    <property type="entry name" value="Small_GTP-bd"/>
</dbReference>
<dbReference type="CDD" id="cd01894">
    <property type="entry name" value="EngA1"/>
    <property type="match status" value="1"/>
</dbReference>
<dbReference type="GO" id="GO:0043022">
    <property type="term" value="F:ribosome binding"/>
    <property type="evidence" value="ECO:0007669"/>
    <property type="project" value="TreeGrafter"/>
</dbReference>
<gene>
    <name evidence="8 13" type="primary">der</name>
    <name evidence="13" type="ORF">HMPREF0551_0863</name>
</gene>
<dbReference type="HAMAP" id="MF_00195">
    <property type="entry name" value="GTPase_Der"/>
    <property type="match status" value="1"/>
</dbReference>
<comment type="function">
    <text evidence="8 10">GTPase that plays an essential role in the late steps of ribosome biogenesis.</text>
</comment>
<evidence type="ECO:0000256" key="1">
    <source>
        <dbReference type="ARBA" id="ARBA00008279"/>
    </source>
</evidence>
<sequence length="504" mass="54717">MNPSVPVIALVGRPNVGKSTLFNRLTRSRDALVANIPGLTRDRHYGSATLDGQRVVLIDTGGFEPVAATGVAEQMARQTRQAVIEADVVVFVVDGRQGLLARDEEIAQELRRTARKVVLAVNKCEGISRPVAAAEFHALGLGVPMPISATHGDGVHALMEECLEDWRAERERLLAEAAEADAGMADEAEGPADAAADDAGAHGEADQDGRPANGKRAGEAAEGAAGKGDAEADERKPVRVAVVGRPNGGKSTLINALLGEERLIAFNQPGTTRDSITVDFRYRNRDYQLIDTAGLRRRGKVHETVEKFSVVKTLQAIEDCNVAVLMIDAADGISEQDSAIAGYILEAGRALVIALNKWDAVPADERRNVLQECQRRLYFLDWAPMLTISALKNRALDKLMKAVDEARAAATRKLSTPKLTRMLHAAVLHQQPPRNGPFRPKLRYAHQGGQNPPVIVVHGSSLDKVGDSYRRFLEGWFRERLALQGTPLRIEFRTGANPYANRGK</sequence>
<evidence type="ECO:0000259" key="12">
    <source>
        <dbReference type="PROSITE" id="PS51712"/>
    </source>
</evidence>
<dbReference type="InterPro" id="IPR015946">
    <property type="entry name" value="KH_dom-like_a/b"/>
</dbReference>
<dbReference type="eggNOG" id="COG1160">
    <property type="taxonomic scope" value="Bacteria"/>
</dbReference>
<dbReference type="AlphaFoldDB" id="E7RVP2"/>
<evidence type="ECO:0000256" key="9">
    <source>
        <dbReference type="PROSITE-ProRule" id="PRU01049"/>
    </source>
</evidence>
<proteinExistence type="inferred from homology"/>
<organism evidence="13 14">
    <name type="scientific">Lautropia mirabilis ATCC 51599</name>
    <dbReference type="NCBI Taxonomy" id="887898"/>
    <lineage>
        <taxon>Bacteria</taxon>
        <taxon>Pseudomonadati</taxon>
        <taxon>Pseudomonadota</taxon>
        <taxon>Betaproteobacteria</taxon>
        <taxon>Burkholderiales</taxon>
        <taxon>Burkholderiaceae</taxon>
        <taxon>Lautropia</taxon>
    </lineage>
</organism>
<evidence type="ECO:0000256" key="10">
    <source>
        <dbReference type="RuleBase" id="RU004481"/>
    </source>
</evidence>
<dbReference type="Gene3D" id="3.30.300.20">
    <property type="match status" value="1"/>
</dbReference>
<dbReference type="InterPro" id="IPR016484">
    <property type="entry name" value="GTPase_Der"/>
</dbReference>
<feature type="domain" description="EngA-type G" evidence="12">
    <location>
        <begin position="238"/>
        <end position="411"/>
    </location>
</feature>
<dbReference type="FunFam" id="3.40.50.300:FF:000057">
    <property type="entry name" value="GTPase Der"/>
    <property type="match status" value="1"/>
</dbReference>
<evidence type="ECO:0000256" key="2">
    <source>
        <dbReference type="ARBA" id="ARBA00020953"/>
    </source>
</evidence>
<name>E7RVP2_9BURK</name>
<evidence type="ECO:0000256" key="5">
    <source>
        <dbReference type="ARBA" id="ARBA00022741"/>
    </source>
</evidence>
<dbReference type="GO" id="GO:0005525">
    <property type="term" value="F:GTP binding"/>
    <property type="evidence" value="ECO:0007669"/>
    <property type="project" value="UniProtKB-UniRule"/>
</dbReference>
<dbReference type="InterPro" id="IPR003593">
    <property type="entry name" value="AAA+_ATPase"/>
</dbReference>
<dbReference type="Gene3D" id="3.40.50.300">
    <property type="entry name" value="P-loop containing nucleotide triphosphate hydrolases"/>
    <property type="match status" value="2"/>
</dbReference>
<reference evidence="13 14" key="1">
    <citation type="submission" date="2010-12" db="EMBL/GenBank/DDBJ databases">
        <authorList>
            <person name="Muzny D."/>
            <person name="Qin X."/>
            <person name="Deng J."/>
            <person name="Jiang H."/>
            <person name="Liu Y."/>
            <person name="Qu J."/>
            <person name="Song X.-Z."/>
            <person name="Zhang L."/>
            <person name="Thornton R."/>
            <person name="Coyle M."/>
            <person name="Francisco L."/>
            <person name="Jackson L."/>
            <person name="Javaid M."/>
            <person name="Korchina V."/>
            <person name="Kovar C."/>
            <person name="Mata R."/>
            <person name="Mathew T."/>
            <person name="Ngo R."/>
            <person name="Nguyen L."/>
            <person name="Nguyen N."/>
            <person name="Okwuonu G."/>
            <person name="Ongeri F."/>
            <person name="Pham C."/>
            <person name="Simmons D."/>
            <person name="Wilczek-Boney K."/>
            <person name="Hale W."/>
            <person name="Jakkamsetti A."/>
            <person name="Pham P."/>
            <person name="Ruth R."/>
            <person name="San Lucas F."/>
            <person name="Warren J."/>
            <person name="Zhang J."/>
            <person name="Zhao Z."/>
            <person name="Zhou C."/>
            <person name="Zhu D."/>
            <person name="Lee S."/>
            <person name="Bess C."/>
            <person name="Blankenburg K."/>
            <person name="Forbes L."/>
            <person name="Fu Q."/>
            <person name="Gubbala S."/>
            <person name="Hirani K."/>
            <person name="Jayaseelan J.C."/>
            <person name="Lara F."/>
            <person name="Munidasa M."/>
            <person name="Palculict T."/>
            <person name="Patil S."/>
            <person name="Pu L.-L."/>
            <person name="Saada N."/>
            <person name="Tang L."/>
            <person name="Weissenberger G."/>
            <person name="Zhu Y."/>
            <person name="Hemphill L."/>
            <person name="Shang Y."/>
            <person name="Youmans B."/>
            <person name="Ayvaz T."/>
            <person name="Ross M."/>
            <person name="Santibanez J."/>
            <person name="Aqrawi P."/>
            <person name="Gross S."/>
            <person name="Joshi V."/>
            <person name="Fowler G."/>
            <person name="Nazareth L."/>
            <person name="Reid J."/>
            <person name="Worley K."/>
            <person name="Petrosino J."/>
            <person name="Highlander S."/>
            <person name="Gibbs R."/>
        </authorList>
    </citation>
    <scope>NUCLEOTIDE SEQUENCE [LARGE SCALE GENOMIC DNA]</scope>
    <source>
        <strain evidence="13 14">ATCC 51599</strain>
    </source>
</reference>
<keyword evidence="3 8" id="KW-0690">Ribosome biogenesis</keyword>
<dbReference type="GO" id="GO:0042254">
    <property type="term" value="P:ribosome biogenesis"/>
    <property type="evidence" value="ECO:0007669"/>
    <property type="project" value="UniProtKB-KW"/>
</dbReference>
<accession>E7RVP2</accession>
<feature type="binding site" evidence="8">
    <location>
        <begin position="122"/>
        <end position="125"/>
    </location>
    <ligand>
        <name>GTP</name>
        <dbReference type="ChEBI" id="CHEBI:37565"/>
        <label>1</label>
    </ligand>
</feature>
<dbReference type="PIRSF" id="PIRSF006485">
    <property type="entry name" value="GTP-binding_EngA"/>
    <property type="match status" value="1"/>
</dbReference>
<protein>
    <recommendedName>
        <fullName evidence="2 8">GTPase Der</fullName>
    </recommendedName>
    <alternativeName>
        <fullName evidence="7 8">GTP-binding protein EngA</fullName>
    </alternativeName>
</protein>
<dbReference type="PROSITE" id="PS51712">
    <property type="entry name" value="G_ENGA"/>
    <property type="match status" value="2"/>
</dbReference>
<evidence type="ECO:0000313" key="14">
    <source>
        <dbReference type="Proteomes" id="UP000011021"/>
    </source>
</evidence>
<feature type="binding site" evidence="8">
    <location>
        <begin position="59"/>
        <end position="63"/>
    </location>
    <ligand>
        <name>GTP</name>
        <dbReference type="ChEBI" id="CHEBI:37565"/>
        <label>1</label>
    </ligand>
</feature>
<dbReference type="InterPro" id="IPR031166">
    <property type="entry name" value="G_ENGA"/>
</dbReference>
<dbReference type="EMBL" id="AEQP01000003">
    <property type="protein sequence ID" value="EFV95375.1"/>
    <property type="molecule type" value="Genomic_DNA"/>
</dbReference>
<evidence type="ECO:0000256" key="8">
    <source>
        <dbReference type="HAMAP-Rule" id="MF_00195"/>
    </source>
</evidence>
<feature type="region of interest" description="Disordered" evidence="11">
    <location>
        <begin position="180"/>
        <end position="234"/>
    </location>
</feature>
<dbReference type="RefSeq" id="WP_005673041.1">
    <property type="nucleotide sequence ID" value="NZ_CP146288.1"/>
</dbReference>
<keyword evidence="14" id="KW-1185">Reference proteome</keyword>
<feature type="binding site" evidence="8">
    <location>
        <begin position="356"/>
        <end position="359"/>
    </location>
    <ligand>
        <name>GTP</name>
        <dbReference type="ChEBI" id="CHEBI:37565"/>
        <label>2</label>
    </ligand>
</feature>
<dbReference type="Proteomes" id="UP000011021">
    <property type="component" value="Unassembled WGS sequence"/>
</dbReference>
<evidence type="ECO:0000256" key="4">
    <source>
        <dbReference type="ARBA" id="ARBA00022737"/>
    </source>
</evidence>
<evidence type="ECO:0000313" key="13">
    <source>
        <dbReference type="EMBL" id="EFV95375.1"/>
    </source>
</evidence>
<dbReference type="InterPro" id="IPR032859">
    <property type="entry name" value="KH_dom-like"/>
</dbReference>
<feature type="binding site" evidence="8">
    <location>
        <begin position="291"/>
        <end position="295"/>
    </location>
    <ligand>
        <name>GTP</name>
        <dbReference type="ChEBI" id="CHEBI:37565"/>
        <label>2</label>
    </ligand>
</feature>
<dbReference type="NCBIfam" id="TIGR00231">
    <property type="entry name" value="small_GTP"/>
    <property type="match status" value="2"/>
</dbReference>
<feature type="binding site" evidence="8">
    <location>
        <begin position="244"/>
        <end position="251"/>
    </location>
    <ligand>
        <name>GTP</name>
        <dbReference type="ChEBI" id="CHEBI:37565"/>
        <label>2</label>
    </ligand>
</feature>
<dbReference type="SMART" id="SM00382">
    <property type="entry name" value="AAA"/>
    <property type="match status" value="2"/>
</dbReference>
<keyword evidence="4 10" id="KW-0677">Repeat</keyword>
<dbReference type="HOGENOM" id="CLU_016077_5_0_4"/>
<feature type="domain" description="EngA-type G" evidence="12">
    <location>
        <begin position="6"/>
        <end position="170"/>
    </location>
</feature>
<dbReference type="SUPFAM" id="SSF52540">
    <property type="entry name" value="P-loop containing nucleoside triphosphate hydrolases"/>
    <property type="match status" value="2"/>
</dbReference>
<comment type="similarity">
    <text evidence="1 8 9 10">Belongs to the TRAFAC class TrmE-Era-EngA-EngB-Septin-like GTPase superfamily. EngA (Der) GTPase family.</text>
</comment>
<dbReference type="InterPro" id="IPR006073">
    <property type="entry name" value="GTP-bd"/>
</dbReference>
<evidence type="ECO:0000256" key="11">
    <source>
        <dbReference type="SAM" id="MobiDB-lite"/>
    </source>
</evidence>
<dbReference type="STRING" id="887898.HMPREF0551_0863"/>
<comment type="caution">
    <text evidence="13">The sequence shown here is derived from an EMBL/GenBank/DDBJ whole genome shotgun (WGS) entry which is preliminary data.</text>
</comment>
<keyword evidence="5 8" id="KW-0547">Nucleotide-binding</keyword>